<dbReference type="SUPFAM" id="SSF57829">
    <property type="entry name" value="Zn-binding ribosomal proteins"/>
    <property type="match status" value="1"/>
</dbReference>
<keyword evidence="3" id="KW-0378">Hydrolase</keyword>
<feature type="domain" description="Helicase C-terminal" evidence="2">
    <location>
        <begin position="246"/>
        <end position="391"/>
    </location>
</feature>
<dbReference type="Pfam" id="PF00271">
    <property type="entry name" value="Helicase_C"/>
    <property type="match status" value="1"/>
</dbReference>
<dbReference type="InterPro" id="IPR014001">
    <property type="entry name" value="Helicase_ATP-bd"/>
</dbReference>
<dbReference type="GO" id="GO:0006412">
    <property type="term" value="P:translation"/>
    <property type="evidence" value="ECO:0007669"/>
    <property type="project" value="InterPro"/>
</dbReference>
<dbReference type="Proteomes" id="UP001178148">
    <property type="component" value="Unassembled WGS sequence"/>
</dbReference>
<keyword evidence="3" id="KW-0067">ATP-binding</keyword>
<dbReference type="SMART" id="SM00487">
    <property type="entry name" value="DEXDc"/>
    <property type="match status" value="1"/>
</dbReference>
<dbReference type="InterPro" id="IPR027417">
    <property type="entry name" value="P-loop_NTPase"/>
</dbReference>
<dbReference type="GO" id="GO:0004386">
    <property type="term" value="F:helicase activity"/>
    <property type="evidence" value="ECO:0007669"/>
    <property type="project" value="UniProtKB-KW"/>
</dbReference>
<name>A0AA90ST91_9GAMM</name>
<evidence type="ECO:0000259" key="1">
    <source>
        <dbReference type="PROSITE" id="PS51192"/>
    </source>
</evidence>
<proteinExistence type="predicted"/>
<dbReference type="GO" id="GO:0003677">
    <property type="term" value="F:DNA binding"/>
    <property type="evidence" value="ECO:0007669"/>
    <property type="project" value="InterPro"/>
</dbReference>
<evidence type="ECO:0000313" key="3">
    <source>
        <dbReference type="EMBL" id="MDP0589380.1"/>
    </source>
</evidence>
<sequence length="590" mass="66815">MDYKLRPYQKQAVRSVIQHFKKSSDPAVVVLPTGAGKSLVISELARLARGRVLVMAHVKELVAQNHEKYESYHLKASIFSAGLGKKEASEQVVFGSIQSVCKNLNCFNDTRYTLLVIDECHRISLEKNTSYQNVINHLLTLNVDLKILGLTATPYRLGLGWIYQYHKIDNQKYSIRTEDDRFFKDCIFELPLSYMIDNRFLVPVTILDAPIAFYDFHSLTTGSSGQYRERDLNQLIHGESRATAKIINQVIHEATLRQGVMIFAATVEHAKEVFSYLPEGQAGLIVGETSRLDRNAIIGLFKCKKLKYLVNVSVLTTGFDVPHVDLIAILRPTASVSLYQQIIGRGLRLSPGKTGCLVMEFAGNNYNLFSPEVGSPKPSNHSVPVNIACPVCGFKNTFWGVLSDDGSLVEHYGRRCKGVEQYGNSNVQCDFRFRFKECDHCSSENDIAARKCHDCGKILIDPDDKLRDALNLSSLMVIRCSGMTMEESVDNHGFALIKITYHDEDGGELSEFFQLDTPTQQGIFYHYFGKYALINRGEPFRANSVATVIGHNRKFRKPDFVIAERKKRYWKIREKIFDYNGSYRKANAEH</sequence>
<keyword evidence="4" id="KW-1185">Reference proteome</keyword>
<reference evidence="3 4" key="1">
    <citation type="journal article" date="2023" name="bioRxiv">
        <title>An intranuclear bacterial parasite of deep-sea mussels expresses apoptosis inhibitors acquired from its host.</title>
        <authorList>
            <person name="Gonzalez Porras M.A."/>
            <person name="Assie A."/>
            <person name="Tietjen M."/>
            <person name="Violette M."/>
            <person name="Kleiner M."/>
            <person name="Gruber-Vodicka H."/>
            <person name="Dubilier N."/>
            <person name="Leisch N."/>
        </authorList>
    </citation>
    <scope>NUCLEOTIDE SEQUENCE [LARGE SCALE GENOMIC DNA]</scope>
    <source>
        <strain evidence="3">IAP13</strain>
    </source>
</reference>
<comment type="caution">
    <text evidence="3">The sequence shown here is derived from an EMBL/GenBank/DDBJ whole genome shotgun (WGS) entry which is preliminary data.</text>
</comment>
<dbReference type="EC" id="3.6.4.-" evidence="3"/>
<dbReference type="SMART" id="SM00490">
    <property type="entry name" value="HELICc"/>
    <property type="match status" value="1"/>
</dbReference>
<dbReference type="PANTHER" id="PTHR47396:SF1">
    <property type="entry name" value="ATP-DEPENDENT HELICASE IRC3-RELATED"/>
    <property type="match status" value="1"/>
</dbReference>
<dbReference type="SUPFAM" id="SSF52540">
    <property type="entry name" value="P-loop containing nucleoside triphosphate hydrolases"/>
    <property type="match status" value="1"/>
</dbReference>
<dbReference type="InterPro" id="IPR050742">
    <property type="entry name" value="Helicase_Restrict-Modif_Enz"/>
</dbReference>
<dbReference type="InterPro" id="IPR006935">
    <property type="entry name" value="Helicase/UvrB_N"/>
</dbReference>
<organism evidence="3 4">
    <name type="scientific">Candidatus Endonucleibacter bathymodioli</name>
    <dbReference type="NCBI Taxonomy" id="539814"/>
    <lineage>
        <taxon>Bacteria</taxon>
        <taxon>Pseudomonadati</taxon>
        <taxon>Pseudomonadota</taxon>
        <taxon>Gammaproteobacteria</taxon>
        <taxon>Oceanospirillales</taxon>
        <taxon>Endozoicomonadaceae</taxon>
        <taxon>Candidatus Endonucleibacter</taxon>
    </lineage>
</organism>
<keyword evidence="3" id="KW-0347">Helicase</keyword>
<dbReference type="GO" id="GO:0005829">
    <property type="term" value="C:cytosol"/>
    <property type="evidence" value="ECO:0007669"/>
    <property type="project" value="TreeGrafter"/>
</dbReference>
<dbReference type="AlphaFoldDB" id="A0AA90ST91"/>
<dbReference type="Pfam" id="PF04851">
    <property type="entry name" value="ResIII"/>
    <property type="match status" value="1"/>
</dbReference>
<dbReference type="Gene3D" id="3.40.50.300">
    <property type="entry name" value="P-loop containing nucleotide triphosphate hydrolases"/>
    <property type="match status" value="2"/>
</dbReference>
<dbReference type="GO" id="GO:0005524">
    <property type="term" value="F:ATP binding"/>
    <property type="evidence" value="ECO:0007669"/>
    <property type="project" value="InterPro"/>
</dbReference>
<dbReference type="PROSITE" id="PS51192">
    <property type="entry name" value="HELICASE_ATP_BIND_1"/>
    <property type="match status" value="1"/>
</dbReference>
<accession>A0AA90ST91</accession>
<evidence type="ECO:0000313" key="4">
    <source>
        <dbReference type="Proteomes" id="UP001178148"/>
    </source>
</evidence>
<dbReference type="PROSITE" id="PS51194">
    <property type="entry name" value="HELICASE_CTER"/>
    <property type="match status" value="1"/>
</dbReference>
<dbReference type="GO" id="GO:0016787">
    <property type="term" value="F:hydrolase activity"/>
    <property type="evidence" value="ECO:0007669"/>
    <property type="project" value="UniProtKB-KW"/>
</dbReference>
<dbReference type="PANTHER" id="PTHR47396">
    <property type="entry name" value="TYPE I RESTRICTION ENZYME ECOKI R PROTEIN"/>
    <property type="match status" value="1"/>
</dbReference>
<dbReference type="EMBL" id="JASXSV010000013">
    <property type="protein sequence ID" value="MDP0589380.1"/>
    <property type="molecule type" value="Genomic_DNA"/>
</dbReference>
<dbReference type="InterPro" id="IPR001650">
    <property type="entry name" value="Helicase_C-like"/>
</dbReference>
<feature type="domain" description="Helicase ATP-binding" evidence="1">
    <location>
        <begin position="18"/>
        <end position="172"/>
    </location>
</feature>
<protein>
    <submittedName>
        <fullName evidence="3">DEAD/DEAH box helicase</fullName>
        <ecNumber evidence="3">3.6.4.-</ecNumber>
    </submittedName>
</protein>
<keyword evidence="3" id="KW-0547">Nucleotide-binding</keyword>
<evidence type="ECO:0000259" key="2">
    <source>
        <dbReference type="PROSITE" id="PS51194"/>
    </source>
</evidence>
<dbReference type="FunFam" id="3.40.50.300:FF:000794">
    <property type="entry name" value="ATP-dependent RNA helicase"/>
    <property type="match status" value="1"/>
</dbReference>
<gene>
    <name evidence="3" type="ORF">QS748_09410</name>
</gene>
<dbReference type="InterPro" id="IPR011332">
    <property type="entry name" value="Ribosomal_zn-bd"/>
</dbReference>